<proteinExistence type="predicted"/>
<name>A0ABS7C120_9BACL</name>
<protein>
    <recommendedName>
        <fullName evidence="2">alpha-L-rhamnosidase</fullName>
        <ecNumber evidence="2">3.2.1.40</ecNumber>
    </recommendedName>
</protein>
<dbReference type="Proteomes" id="UP001519887">
    <property type="component" value="Unassembled WGS sequence"/>
</dbReference>
<dbReference type="InterPro" id="IPR012341">
    <property type="entry name" value="6hp_glycosidase-like_sf"/>
</dbReference>
<evidence type="ECO:0000259" key="4">
    <source>
        <dbReference type="Pfam" id="PF17389"/>
    </source>
</evidence>
<keyword evidence="3" id="KW-0378">Hydrolase</keyword>
<evidence type="ECO:0000256" key="2">
    <source>
        <dbReference type="ARBA" id="ARBA00012652"/>
    </source>
</evidence>
<sequence>AGDVGHRYVLKALSDNGRSDIIYRMTRQTDHPSYGYQIANGATTLTEAWDGPTVGKSQNHFMLGHIEGWFYQGLAGITTRFDREEQAFRITVKPAVVGDLSHVSGHCFTPAGQTAVRWERCGENGFRMTVDIPVNTDALVYVPAVSAESARETGRDGNPAAREVTQVSYEDGYALYAVGSGTYIFESIITAAQPHRMEQSGHSFSP</sequence>
<organism evidence="6 7">
    <name type="scientific">Paenibacillus sepulcri</name>
    <dbReference type="NCBI Taxonomy" id="359917"/>
    <lineage>
        <taxon>Bacteria</taxon>
        <taxon>Bacillati</taxon>
        <taxon>Bacillota</taxon>
        <taxon>Bacilli</taxon>
        <taxon>Bacillales</taxon>
        <taxon>Paenibacillaceae</taxon>
        <taxon>Paenibacillus</taxon>
    </lineage>
</organism>
<dbReference type="Pfam" id="PF17389">
    <property type="entry name" value="Bac_rhamnosid6H"/>
    <property type="match status" value="1"/>
</dbReference>
<evidence type="ECO:0000256" key="1">
    <source>
        <dbReference type="ARBA" id="ARBA00001445"/>
    </source>
</evidence>
<evidence type="ECO:0000256" key="3">
    <source>
        <dbReference type="ARBA" id="ARBA00022801"/>
    </source>
</evidence>
<reference evidence="6 7" key="1">
    <citation type="submission" date="2021-07" db="EMBL/GenBank/DDBJ databases">
        <title>Paenibacillus radiodurans sp. nov., isolated from the southeastern edge of Tengger Desert.</title>
        <authorList>
            <person name="Zhang G."/>
        </authorList>
    </citation>
    <scope>NUCLEOTIDE SEQUENCE [LARGE SCALE GENOMIC DNA]</scope>
    <source>
        <strain evidence="6 7">CCM 7311</strain>
    </source>
</reference>
<accession>A0ABS7C120</accession>
<dbReference type="EC" id="3.2.1.40" evidence="2"/>
<dbReference type="SUPFAM" id="SSF48208">
    <property type="entry name" value="Six-hairpin glycosidases"/>
    <property type="match status" value="1"/>
</dbReference>
<comment type="caution">
    <text evidence="6">The sequence shown here is derived from an EMBL/GenBank/DDBJ whole genome shotgun (WGS) entry which is preliminary data.</text>
</comment>
<dbReference type="PANTHER" id="PTHR33307:SF11">
    <property type="entry name" value="ALPHA-L-RHAMNOSIDASE"/>
    <property type="match status" value="1"/>
</dbReference>
<gene>
    <name evidence="6" type="ORF">K0U00_11110</name>
</gene>
<dbReference type="EMBL" id="JAHZIK010000219">
    <property type="protein sequence ID" value="MBW7454578.1"/>
    <property type="molecule type" value="Genomic_DNA"/>
</dbReference>
<dbReference type="InterPro" id="IPR035398">
    <property type="entry name" value="Bac_rhamnosid_C"/>
</dbReference>
<evidence type="ECO:0000313" key="7">
    <source>
        <dbReference type="Proteomes" id="UP001519887"/>
    </source>
</evidence>
<dbReference type="InterPro" id="IPR016007">
    <property type="entry name" value="Alpha_rhamnosid"/>
</dbReference>
<keyword evidence="7" id="KW-1185">Reference proteome</keyword>
<feature type="domain" description="Alpha-L-rhamnosidase C-terminal" evidence="5">
    <location>
        <begin position="89"/>
        <end position="152"/>
    </location>
</feature>
<feature type="domain" description="Alpha-L-rhamnosidase six-hairpin glycosidase" evidence="4">
    <location>
        <begin position="1"/>
        <end position="73"/>
    </location>
</feature>
<evidence type="ECO:0000313" key="6">
    <source>
        <dbReference type="EMBL" id="MBW7454578.1"/>
    </source>
</evidence>
<dbReference type="InterPro" id="IPR008928">
    <property type="entry name" value="6-hairpin_glycosidase_sf"/>
</dbReference>
<dbReference type="Gene3D" id="1.50.10.10">
    <property type="match status" value="1"/>
</dbReference>
<dbReference type="PANTHER" id="PTHR33307">
    <property type="entry name" value="ALPHA-RHAMNOSIDASE (EUROFUNG)"/>
    <property type="match status" value="1"/>
</dbReference>
<evidence type="ECO:0000259" key="5">
    <source>
        <dbReference type="Pfam" id="PF17390"/>
    </source>
</evidence>
<dbReference type="InterPro" id="IPR035396">
    <property type="entry name" value="Bac_rhamnosid6H"/>
</dbReference>
<feature type="non-terminal residue" evidence="6">
    <location>
        <position position="1"/>
    </location>
</feature>
<dbReference type="Pfam" id="PF17390">
    <property type="entry name" value="Bac_rhamnosid_C"/>
    <property type="match status" value="1"/>
</dbReference>
<comment type="catalytic activity">
    <reaction evidence="1">
        <text>Hydrolysis of terminal non-reducing alpha-L-rhamnose residues in alpha-L-rhamnosides.</text>
        <dbReference type="EC" id="3.2.1.40"/>
    </reaction>
</comment>
<dbReference type="Gene3D" id="2.60.420.10">
    <property type="entry name" value="Maltose phosphorylase, domain 3"/>
    <property type="match status" value="1"/>
</dbReference>